<sequence length="750" mass="84839">MKKTLVVQVMHHVIVFKFVCDVRFGTLARFLPTRSSRATCCRMFTRWVPAAQRSHLWMSTVSEALRARQERNSHSINAVGKGAGNCRPLCDEGGETKPQLTRRGQKNMARKQKRKPGSGSYADYSAEKLNECLAVVQDETLSTRAAAVHFGIPRRTIMNKLKGHHASTPGRPARFSGEEEKILSDYVIAMSKFGFPIDKFELRCIVSACVDRAGRVVKRFPKNLPRKEWVRSFLVSHLELTVRFTANIAKLKETLDGVTPENIWNYDESNLTDDTGSKRAITKKGVKYPENIRNASKASVSIMMCGSVAGEVLPPYVVYRSQHMWSTWREGGPAGGGWFTAEIFTDWFQSLILLRLKKSDGKKVLIGENLFSHTTPTVLQLCEQNYISFVCLPPNSTHLTQPLDVAFFRPMKVAWKKCLGQIREREAGIHSAVLQKQHFQRLSKELMKAISINAAENLKSGFRKCGIHPCNLNDSSSYLEESEDEMCGSGIKWQYVKTEKGEFVIFKYKDEPFSSKIQSCSSDSVVMSSIQNLQSLRSHLHLLTLWCTVGRILWVPSILQSQSTIVVISQFLGWNVFGHFNGHEGIEIPRDDSLAGLAIVRRIRQSSVRQSSDCRFRPTYLRLGNVIRRRWFIRPSVASESLIKYVTDQRTEKKKSSYPAIGRRTSDSQTDGRLADETDYCESSLSYLIMAIRTEKSFNLRQAFFQPTVSLSTVQSNAMASIVTHVSNLITAVDLQKKTCDLKVRCTVFH</sequence>
<dbReference type="Pfam" id="PF03184">
    <property type="entry name" value="DDE_1"/>
    <property type="match status" value="1"/>
</dbReference>
<dbReference type="PANTHER" id="PTHR19303">
    <property type="entry name" value="TRANSPOSON"/>
    <property type="match status" value="1"/>
</dbReference>
<name>A0ABQ9I3R4_9NEOP</name>
<evidence type="ECO:0000256" key="1">
    <source>
        <dbReference type="ARBA" id="ARBA00004123"/>
    </source>
</evidence>
<dbReference type="SUPFAM" id="SSF46689">
    <property type="entry name" value="Homeodomain-like"/>
    <property type="match status" value="1"/>
</dbReference>
<evidence type="ECO:0000256" key="2">
    <source>
        <dbReference type="SAM" id="MobiDB-lite"/>
    </source>
</evidence>
<feature type="compositionally biased region" description="Basic residues" evidence="2">
    <location>
        <begin position="103"/>
        <end position="116"/>
    </location>
</feature>
<dbReference type="Pfam" id="PF05225">
    <property type="entry name" value="HTH_psq"/>
    <property type="match status" value="1"/>
</dbReference>
<feature type="domain" description="HTH psq-type" evidence="4">
    <location>
        <begin position="127"/>
        <end position="164"/>
    </location>
</feature>
<dbReference type="InterPro" id="IPR050863">
    <property type="entry name" value="CenT-Element_Derived"/>
</dbReference>
<organism evidence="5 6">
    <name type="scientific">Dryococelus australis</name>
    <dbReference type="NCBI Taxonomy" id="614101"/>
    <lineage>
        <taxon>Eukaryota</taxon>
        <taxon>Metazoa</taxon>
        <taxon>Ecdysozoa</taxon>
        <taxon>Arthropoda</taxon>
        <taxon>Hexapoda</taxon>
        <taxon>Insecta</taxon>
        <taxon>Pterygota</taxon>
        <taxon>Neoptera</taxon>
        <taxon>Polyneoptera</taxon>
        <taxon>Phasmatodea</taxon>
        <taxon>Verophasmatodea</taxon>
        <taxon>Anareolatae</taxon>
        <taxon>Phasmatidae</taxon>
        <taxon>Eurycanthinae</taxon>
        <taxon>Dryococelus</taxon>
    </lineage>
</organism>
<feature type="domain" description="DDE-1" evidence="3">
    <location>
        <begin position="297"/>
        <end position="417"/>
    </location>
</feature>
<evidence type="ECO:0000259" key="4">
    <source>
        <dbReference type="Pfam" id="PF05225"/>
    </source>
</evidence>
<dbReference type="Proteomes" id="UP001159363">
    <property type="component" value="Chromosome 3"/>
</dbReference>
<proteinExistence type="predicted"/>
<comment type="subcellular location">
    <subcellularLocation>
        <location evidence="1">Nucleus</location>
    </subcellularLocation>
</comment>
<dbReference type="InterPro" id="IPR036397">
    <property type="entry name" value="RNaseH_sf"/>
</dbReference>
<dbReference type="PANTHER" id="PTHR19303:SF74">
    <property type="entry name" value="POGO TRANSPOSABLE ELEMENT WITH KRAB DOMAIN"/>
    <property type="match status" value="1"/>
</dbReference>
<comment type="caution">
    <text evidence="5">The sequence shown here is derived from an EMBL/GenBank/DDBJ whole genome shotgun (WGS) entry which is preliminary data.</text>
</comment>
<dbReference type="InterPro" id="IPR004875">
    <property type="entry name" value="DDE_SF_endonuclease_dom"/>
</dbReference>
<dbReference type="InterPro" id="IPR007889">
    <property type="entry name" value="HTH_Psq"/>
</dbReference>
<reference evidence="5 6" key="1">
    <citation type="submission" date="2023-02" db="EMBL/GenBank/DDBJ databases">
        <title>LHISI_Scaffold_Assembly.</title>
        <authorList>
            <person name="Stuart O.P."/>
            <person name="Cleave R."/>
            <person name="Magrath M.J.L."/>
            <person name="Mikheyev A.S."/>
        </authorList>
    </citation>
    <scope>NUCLEOTIDE SEQUENCE [LARGE SCALE GENOMIC DNA]</scope>
    <source>
        <strain evidence="5">Daus_M_001</strain>
        <tissue evidence="5">Leg muscle</tissue>
    </source>
</reference>
<accession>A0ABQ9I3R4</accession>
<evidence type="ECO:0000313" key="6">
    <source>
        <dbReference type="Proteomes" id="UP001159363"/>
    </source>
</evidence>
<dbReference type="InterPro" id="IPR009057">
    <property type="entry name" value="Homeodomain-like_sf"/>
</dbReference>
<evidence type="ECO:0008006" key="7">
    <source>
        <dbReference type="Google" id="ProtNLM"/>
    </source>
</evidence>
<evidence type="ECO:0000259" key="3">
    <source>
        <dbReference type="Pfam" id="PF03184"/>
    </source>
</evidence>
<evidence type="ECO:0000313" key="5">
    <source>
        <dbReference type="EMBL" id="KAJ8890890.1"/>
    </source>
</evidence>
<protein>
    <recommendedName>
        <fullName evidence="7">Transposase</fullName>
    </recommendedName>
</protein>
<dbReference type="EMBL" id="JARBHB010000003">
    <property type="protein sequence ID" value="KAJ8890890.1"/>
    <property type="molecule type" value="Genomic_DNA"/>
</dbReference>
<gene>
    <name evidence="5" type="ORF">PR048_010399</name>
</gene>
<dbReference type="Gene3D" id="1.10.10.60">
    <property type="entry name" value="Homeodomain-like"/>
    <property type="match status" value="1"/>
</dbReference>
<keyword evidence="6" id="KW-1185">Reference proteome</keyword>
<feature type="region of interest" description="Disordered" evidence="2">
    <location>
        <begin position="90"/>
        <end position="121"/>
    </location>
</feature>
<dbReference type="Gene3D" id="3.30.420.10">
    <property type="entry name" value="Ribonuclease H-like superfamily/Ribonuclease H"/>
    <property type="match status" value="1"/>
</dbReference>